<evidence type="ECO:0000256" key="8">
    <source>
        <dbReference type="HAMAP-Rule" id="MF_00316"/>
    </source>
</evidence>
<dbReference type="OrthoDB" id="9788394at2"/>
<comment type="cofactor">
    <cofactor evidence="8">
        <name>Mg(2+)</name>
        <dbReference type="ChEBI" id="CHEBI:18420"/>
    </cofactor>
</comment>
<dbReference type="PANTHER" id="PTHR19136">
    <property type="entry name" value="MOLYBDENUM COFACTOR GUANYLYLTRANSFERASE"/>
    <property type="match status" value="1"/>
</dbReference>
<keyword evidence="6 8" id="KW-0342">GTP-binding</keyword>
<dbReference type="GO" id="GO:0006777">
    <property type="term" value="P:Mo-molybdopterin cofactor biosynthetic process"/>
    <property type="evidence" value="ECO:0007669"/>
    <property type="project" value="UniProtKB-KW"/>
</dbReference>
<dbReference type="CDD" id="cd02503">
    <property type="entry name" value="MobA"/>
    <property type="match status" value="1"/>
</dbReference>
<comment type="caution">
    <text evidence="8">Lacks conserved residue(s) required for the propagation of feature annotation.</text>
</comment>
<keyword evidence="3 8" id="KW-0479">Metal-binding</keyword>
<dbReference type="PANTHER" id="PTHR19136:SF81">
    <property type="entry name" value="MOLYBDENUM COFACTOR GUANYLYLTRANSFERASE"/>
    <property type="match status" value="1"/>
</dbReference>
<protein>
    <recommendedName>
        <fullName evidence="8">Probable molybdenum cofactor guanylyltransferase</fullName>
        <shortName evidence="8">MoCo guanylyltransferase</shortName>
        <ecNumber evidence="8">2.7.7.77</ecNumber>
    </recommendedName>
    <alternativeName>
        <fullName evidence="8">GTP:molybdopterin guanylyltransferase</fullName>
    </alternativeName>
    <alternativeName>
        <fullName evidence="8">Mo-MPT guanylyltransferase</fullName>
    </alternativeName>
    <alternativeName>
        <fullName evidence="8">Molybdopterin guanylyltransferase</fullName>
    </alternativeName>
    <alternativeName>
        <fullName evidence="8">Molybdopterin-guanine dinucleotide synthase</fullName>
        <shortName evidence="8">MGD synthase</shortName>
    </alternativeName>
</protein>
<comment type="subcellular location">
    <subcellularLocation>
        <location evidence="8">Cytoplasm</location>
    </subcellularLocation>
</comment>
<keyword evidence="1 8" id="KW-0963">Cytoplasm</keyword>
<dbReference type="GO" id="GO:0046872">
    <property type="term" value="F:metal ion binding"/>
    <property type="evidence" value="ECO:0007669"/>
    <property type="project" value="UniProtKB-KW"/>
</dbReference>
<evidence type="ECO:0000313" key="10">
    <source>
        <dbReference type="EMBL" id="SHM92625.1"/>
    </source>
</evidence>
<dbReference type="SUPFAM" id="SSF53448">
    <property type="entry name" value="Nucleotide-diphospho-sugar transferases"/>
    <property type="match status" value="1"/>
</dbReference>
<evidence type="ECO:0000256" key="1">
    <source>
        <dbReference type="ARBA" id="ARBA00022490"/>
    </source>
</evidence>
<dbReference type="GO" id="GO:0005737">
    <property type="term" value="C:cytoplasm"/>
    <property type="evidence" value="ECO:0007669"/>
    <property type="project" value="UniProtKB-SubCell"/>
</dbReference>
<keyword evidence="5 8" id="KW-0460">Magnesium</keyword>
<sequence>MMNNITGVLLTGGKSSRYKTDKAFARYYNEPFYQKAIQLIKPLTDHIYVVKRLEQQITVESAKISVITDIDQYKGAGPLAGIYSAMQKATSEWFLVLPVDTPLMKESILSEIIKCRSIDCEAVIPRVNDQLQPLVGLYHARAMQVIQQQLKTNKRSMHQLLAKLAVKYVDFPSEEGVFFANINTEEDYKRYLKD</sequence>
<evidence type="ECO:0000256" key="4">
    <source>
        <dbReference type="ARBA" id="ARBA00022741"/>
    </source>
</evidence>
<keyword evidence="4 8" id="KW-0547">Nucleotide-binding</keyword>
<organism evidence="10 11">
    <name type="scientific">Gracilibacillus kekensis</name>
    <dbReference type="NCBI Taxonomy" id="1027249"/>
    <lineage>
        <taxon>Bacteria</taxon>
        <taxon>Bacillati</taxon>
        <taxon>Bacillota</taxon>
        <taxon>Bacilli</taxon>
        <taxon>Bacillales</taxon>
        <taxon>Bacillaceae</taxon>
        <taxon>Gracilibacillus</taxon>
    </lineage>
</organism>
<feature type="binding site" evidence="8">
    <location>
        <position position="69"/>
    </location>
    <ligand>
        <name>GTP</name>
        <dbReference type="ChEBI" id="CHEBI:37565"/>
    </ligand>
</feature>
<keyword evidence="2 8" id="KW-0808">Transferase</keyword>
<dbReference type="STRING" id="1027249.SAMN05216179_1299"/>
<keyword evidence="7 8" id="KW-0501">Molybdenum cofactor biosynthesis</keyword>
<comment type="catalytic activity">
    <reaction evidence="8">
        <text>Mo-molybdopterin + GTP + H(+) = Mo-molybdopterin guanine dinucleotide + diphosphate</text>
        <dbReference type="Rhea" id="RHEA:34243"/>
        <dbReference type="ChEBI" id="CHEBI:15378"/>
        <dbReference type="ChEBI" id="CHEBI:33019"/>
        <dbReference type="ChEBI" id="CHEBI:37565"/>
        <dbReference type="ChEBI" id="CHEBI:71302"/>
        <dbReference type="ChEBI" id="CHEBI:71310"/>
        <dbReference type="EC" id="2.7.7.77"/>
    </reaction>
</comment>
<evidence type="ECO:0000256" key="5">
    <source>
        <dbReference type="ARBA" id="ARBA00022842"/>
    </source>
</evidence>
<feature type="binding site" evidence="8">
    <location>
        <position position="100"/>
    </location>
    <ligand>
        <name>GTP</name>
        <dbReference type="ChEBI" id="CHEBI:37565"/>
    </ligand>
</feature>
<gene>
    <name evidence="8" type="primary">mobA</name>
    <name evidence="10" type="ORF">SAMN05216179_1299</name>
</gene>
<evidence type="ECO:0000256" key="2">
    <source>
        <dbReference type="ARBA" id="ARBA00022679"/>
    </source>
</evidence>
<feature type="domain" description="MobA-like NTP transferase" evidence="9">
    <location>
        <begin position="7"/>
        <end position="163"/>
    </location>
</feature>
<evidence type="ECO:0000256" key="3">
    <source>
        <dbReference type="ARBA" id="ARBA00022723"/>
    </source>
</evidence>
<evidence type="ECO:0000256" key="6">
    <source>
        <dbReference type="ARBA" id="ARBA00023134"/>
    </source>
</evidence>
<dbReference type="Proteomes" id="UP000184184">
    <property type="component" value="Unassembled WGS sequence"/>
</dbReference>
<feature type="binding site" evidence="8">
    <location>
        <position position="22"/>
    </location>
    <ligand>
        <name>GTP</name>
        <dbReference type="ChEBI" id="CHEBI:37565"/>
    </ligand>
</feature>
<reference evidence="10 11" key="1">
    <citation type="submission" date="2016-11" db="EMBL/GenBank/DDBJ databases">
        <authorList>
            <person name="Jaros S."/>
            <person name="Januszkiewicz K."/>
            <person name="Wedrychowicz H."/>
        </authorList>
    </citation>
    <scope>NUCLEOTIDE SEQUENCE [LARGE SCALE GENOMIC DNA]</scope>
    <source>
        <strain evidence="10 11">CGMCC 1.10681</strain>
    </source>
</reference>
<keyword evidence="11" id="KW-1185">Reference proteome</keyword>
<comment type="similarity">
    <text evidence="8">Belongs to the MobA family.</text>
</comment>
<dbReference type="GO" id="GO:0005525">
    <property type="term" value="F:GTP binding"/>
    <property type="evidence" value="ECO:0007669"/>
    <property type="project" value="UniProtKB-UniRule"/>
</dbReference>
<accession>A0A1M7MNJ2</accession>
<comment type="function">
    <text evidence="8">Transfers a GMP moiety from GTP to Mo-molybdopterin (Mo-MPT) cofactor (Moco or molybdenum cofactor) to form Mo-molybdopterin guanine dinucleotide (Mo-MGD) cofactor.</text>
</comment>
<dbReference type="InterPro" id="IPR025877">
    <property type="entry name" value="MobA-like_NTP_Trfase"/>
</dbReference>
<proteinExistence type="inferred from homology"/>
<evidence type="ECO:0000313" key="11">
    <source>
        <dbReference type="Proteomes" id="UP000184184"/>
    </source>
</evidence>
<feature type="binding site" evidence="8">
    <location>
        <position position="100"/>
    </location>
    <ligand>
        <name>Mg(2+)</name>
        <dbReference type="ChEBI" id="CHEBI:18420"/>
    </ligand>
</feature>
<dbReference type="GO" id="GO:0061603">
    <property type="term" value="F:molybdenum cofactor guanylyltransferase activity"/>
    <property type="evidence" value="ECO:0007669"/>
    <property type="project" value="UniProtKB-EC"/>
</dbReference>
<dbReference type="EC" id="2.7.7.77" evidence="8"/>
<dbReference type="Gene3D" id="3.90.550.10">
    <property type="entry name" value="Spore Coat Polysaccharide Biosynthesis Protein SpsA, Chain A"/>
    <property type="match status" value="1"/>
</dbReference>
<dbReference type="InterPro" id="IPR013482">
    <property type="entry name" value="Molybde_CF_guanTrfase"/>
</dbReference>
<feature type="binding site" evidence="8">
    <location>
        <begin position="10"/>
        <end position="12"/>
    </location>
    <ligand>
        <name>GTP</name>
        <dbReference type="ChEBI" id="CHEBI:37565"/>
    </ligand>
</feature>
<evidence type="ECO:0000259" key="9">
    <source>
        <dbReference type="Pfam" id="PF12804"/>
    </source>
</evidence>
<keyword evidence="10" id="KW-0548">Nucleotidyltransferase</keyword>
<evidence type="ECO:0000256" key="7">
    <source>
        <dbReference type="ARBA" id="ARBA00023150"/>
    </source>
</evidence>
<dbReference type="AlphaFoldDB" id="A0A1M7MNJ2"/>
<dbReference type="InterPro" id="IPR029044">
    <property type="entry name" value="Nucleotide-diphossugar_trans"/>
</dbReference>
<name>A0A1M7MNJ2_9BACI</name>
<comment type="domain">
    <text evidence="8">The N-terminal domain determines nucleotide recognition and specific binding, while the C-terminal domain determines the specific binding to the target protein.</text>
</comment>
<dbReference type="Pfam" id="PF12804">
    <property type="entry name" value="NTP_transf_3"/>
    <property type="match status" value="1"/>
</dbReference>
<dbReference type="HAMAP" id="MF_00316">
    <property type="entry name" value="MobA"/>
    <property type="match status" value="1"/>
</dbReference>
<dbReference type="EMBL" id="FRCZ01000002">
    <property type="protein sequence ID" value="SHM92625.1"/>
    <property type="molecule type" value="Genomic_DNA"/>
</dbReference>